<dbReference type="EMBL" id="VSSQ01093802">
    <property type="protein sequence ID" value="MPN38519.1"/>
    <property type="molecule type" value="Genomic_DNA"/>
</dbReference>
<feature type="region of interest" description="Disordered" evidence="1">
    <location>
        <begin position="77"/>
        <end position="126"/>
    </location>
</feature>
<comment type="caution">
    <text evidence="2">The sequence shown here is derived from an EMBL/GenBank/DDBJ whole genome shotgun (WGS) entry which is preliminary data.</text>
</comment>
<sequence>MGCVLARSPGAQLRPEGKHGGGGQQQPGHDLAEGGIGREQQQRRTGGAADQGQSHHLLHGQARRGLHIVLEAPGAGHIARQQGHGSRGIGNHGRHAGEDQRGKGQKAAATGDRVERAGRESCGQQKGEVAQVLHVLVS</sequence>
<evidence type="ECO:0000256" key="1">
    <source>
        <dbReference type="SAM" id="MobiDB-lite"/>
    </source>
</evidence>
<organism evidence="2">
    <name type="scientific">bioreactor metagenome</name>
    <dbReference type="NCBI Taxonomy" id="1076179"/>
    <lineage>
        <taxon>unclassified sequences</taxon>
        <taxon>metagenomes</taxon>
        <taxon>ecological metagenomes</taxon>
    </lineage>
</organism>
<feature type="compositionally biased region" description="Basic residues" evidence="1">
    <location>
        <begin position="56"/>
        <end position="65"/>
    </location>
</feature>
<accession>A0A645HJZ7</accession>
<gene>
    <name evidence="2" type="ORF">SDC9_186043</name>
</gene>
<feature type="region of interest" description="Disordered" evidence="1">
    <location>
        <begin position="1"/>
        <end position="65"/>
    </location>
</feature>
<evidence type="ECO:0000313" key="2">
    <source>
        <dbReference type="EMBL" id="MPN38519.1"/>
    </source>
</evidence>
<protein>
    <submittedName>
        <fullName evidence="2">Uncharacterized protein</fullName>
    </submittedName>
</protein>
<reference evidence="2" key="1">
    <citation type="submission" date="2019-08" db="EMBL/GenBank/DDBJ databases">
        <authorList>
            <person name="Kucharzyk K."/>
            <person name="Murdoch R.W."/>
            <person name="Higgins S."/>
            <person name="Loffler F."/>
        </authorList>
    </citation>
    <scope>NUCLEOTIDE SEQUENCE</scope>
</reference>
<dbReference type="AlphaFoldDB" id="A0A645HJZ7"/>
<name>A0A645HJZ7_9ZZZZ</name>
<proteinExistence type="predicted"/>